<organism evidence="2 3">
    <name type="scientific">Cupriavidus taiwanensis</name>
    <dbReference type="NCBI Taxonomy" id="164546"/>
    <lineage>
        <taxon>Bacteria</taxon>
        <taxon>Pseudomonadati</taxon>
        <taxon>Pseudomonadota</taxon>
        <taxon>Betaproteobacteria</taxon>
        <taxon>Burkholderiales</taxon>
        <taxon>Burkholderiaceae</taxon>
        <taxon>Cupriavidus</taxon>
    </lineage>
</organism>
<name>A0A976G110_9BURK</name>
<gene>
    <name evidence="2" type="ORF">CBM2613_A130171</name>
</gene>
<evidence type="ECO:0000256" key="1">
    <source>
        <dbReference type="SAM" id="MobiDB-lite"/>
    </source>
</evidence>
<accession>A0A976G110</accession>
<feature type="region of interest" description="Disordered" evidence="1">
    <location>
        <begin position="32"/>
        <end position="64"/>
    </location>
</feature>
<dbReference type="AlphaFoldDB" id="A0A976G110"/>
<evidence type="ECO:0000313" key="3">
    <source>
        <dbReference type="Proteomes" id="UP000256952"/>
    </source>
</evidence>
<proteinExistence type="predicted"/>
<dbReference type="Proteomes" id="UP000256952">
    <property type="component" value="Chromosome CBM2613_a"/>
</dbReference>
<evidence type="ECO:0000313" key="2">
    <source>
        <dbReference type="EMBL" id="SOZ53638.1"/>
    </source>
</evidence>
<sequence>MSTASAVYVPRFVAMRGVPRYPGAFSDFRPEGSHGQCHYRQLRRKRHRRCQTVTDTGRGKQRGD</sequence>
<comment type="caution">
    <text evidence="2">The sequence shown here is derived from an EMBL/GenBank/DDBJ whole genome shotgun (WGS) entry which is preliminary data.</text>
</comment>
<reference evidence="2 3" key="1">
    <citation type="submission" date="2018-01" db="EMBL/GenBank/DDBJ databases">
        <authorList>
            <person name="Clerissi C."/>
        </authorList>
    </citation>
    <scope>NUCLEOTIDE SEQUENCE [LARGE SCALE GENOMIC DNA]</scope>
    <source>
        <strain evidence="2">Cupriavidus taiwanensis STM 8556</strain>
    </source>
</reference>
<dbReference type="EMBL" id="OFTH01000005">
    <property type="protein sequence ID" value="SOZ53638.1"/>
    <property type="molecule type" value="Genomic_DNA"/>
</dbReference>
<protein>
    <submittedName>
        <fullName evidence="2">Uncharacterized protein</fullName>
    </submittedName>
</protein>
<feature type="compositionally biased region" description="Basic residues" evidence="1">
    <location>
        <begin position="40"/>
        <end position="50"/>
    </location>
</feature>